<dbReference type="SMART" id="SM00343">
    <property type="entry name" value="ZnF_C2HC"/>
    <property type="match status" value="1"/>
</dbReference>
<evidence type="ECO:0000256" key="1">
    <source>
        <dbReference type="PROSITE-ProRule" id="PRU00047"/>
    </source>
</evidence>
<sequence>MVGESLCTMVHDLGTDDLVNQKPNEQRKLVCFDVAKEEFWLIDHPKYKAERDGTFKDMVQLDGEVGLAYTKVGQSIEIWVLIKHEWVLHCQFDQKPPLPSGYLKILEYAQLEVNSNGVITYNLREQVEVNEPTYPLTTTEEKLARKKKLQVNSIKHMIDADDLEEMDLKWQMAILTMKARRFLNKTGRKINENGSETIGFNKSKVECYNCHKKGHFVRECRALRDNRNREPIRRSVIVETSKTKALVAQDRIRYDWSDLGEEGPTNFALMAYTSSSSSSSDSEVSTCSKACLKSYETLKEHYDCNIWQFLKF</sequence>
<dbReference type="Pfam" id="PF08268">
    <property type="entry name" value="FBA_3"/>
    <property type="match status" value="1"/>
</dbReference>
<protein>
    <submittedName>
        <fullName evidence="3">Ribonuclease H-like domain-containing protein</fullName>
    </submittedName>
</protein>
<evidence type="ECO:0000259" key="2">
    <source>
        <dbReference type="PROSITE" id="PS50158"/>
    </source>
</evidence>
<keyword evidence="1" id="KW-0863">Zinc-finger</keyword>
<proteinExistence type="predicted"/>
<comment type="caution">
    <text evidence="3">The sequence shown here is derived from an EMBL/GenBank/DDBJ whole genome shotgun (WGS) entry which is preliminary data.</text>
</comment>
<organism evidence="3 4">
    <name type="scientific">Tanacetum coccineum</name>
    <dbReference type="NCBI Taxonomy" id="301880"/>
    <lineage>
        <taxon>Eukaryota</taxon>
        <taxon>Viridiplantae</taxon>
        <taxon>Streptophyta</taxon>
        <taxon>Embryophyta</taxon>
        <taxon>Tracheophyta</taxon>
        <taxon>Spermatophyta</taxon>
        <taxon>Magnoliopsida</taxon>
        <taxon>eudicotyledons</taxon>
        <taxon>Gunneridae</taxon>
        <taxon>Pentapetalae</taxon>
        <taxon>asterids</taxon>
        <taxon>campanulids</taxon>
        <taxon>Asterales</taxon>
        <taxon>Asteraceae</taxon>
        <taxon>Asteroideae</taxon>
        <taxon>Anthemideae</taxon>
        <taxon>Anthemidinae</taxon>
        <taxon>Tanacetum</taxon>
    </lineage>
</organism>
<dbReference type="PROSITE" id="PS50158">
    <property type="entry name" value="ZF_CCHC"/>
    <property type="match status" value="1"/>
</dbReference>
<keyword evidence="4" id="KW-1185">Reference proteome</keyword>
<evidence type="ECO:0000313" key="3">
    <source>
        <dbReference type="EMBL" id="GJT37168.1"/>
    </source>
</evidence>
<dbReference type="Proteomes" id="UP001151760">
    <property type="component" value="Unassembled WGS sequence"/>
</dbReference>
<dbReference type="SUPFAM" id="SSF57756">
    <property type="entry name" value="Retrovirus zinc finger-like domains"/>
    <property type="match status" value="1"/>
</dbReference>
<gene>
    <name evidence="3" type="ORF">Tco_0937033</name>
</gene>
<dbReference type="InterPro" id="IPR013187">
    <property type="entry name" value="F-box-assoc_dom_typ3"/>
</dbReference>
<keyword evidence="1" id="KW-0479">Metal-binding</keyword>
<evidence type="ECO:0000313" key="4">
    <source>
        <dbReference type="Proteomes" id="UP001151760"/>
    </source>
</evidence>
<feature type="domain" description="CCHC-type" evidence="2">
    <location>
        <begin position="207"/>
        <end position="221"/>
    </location>
</feature>
<dbReference type="InterPro" id="IPR001878">
    <property type="entry name" value="Znf_CCHC"/>
</dbReference>
<reference evidence="3" key="2">
    <citation type="submission" date="2022-01" db="EMBL/GenBank/DDBJ databases">
        <authorList>
            <person name="Yamashiro T."/>
            <person name="Shiraishi A."/>
            <person name="Satake H."/>
            <person name="Nakayama K."/>
        </authorList>
    </citation>
    <scope>NUCLEOTIDE SEQUENCE</scope>
</reference>
<keyword evidence="1" id="KW-0862">Zinc</keyword>
<name>A0ABQ5DFV1_9ASTR</name>
<dbReference type="Gene3D" id="4.10.60.10">
    <property type="entry name" value="Zinc finger, CCHC-type"/>
    <property type="match status" value="1"/>
</dbReference>
<accession>A0ABQ5DFV1</accession>
<dbReference type="EMBL" id="BQNB010015201">
    <property type="protein sequence ID" value="GJT37168.1"/>
    <property type="molecule type" value="Genomic_DNA"/>
</dbReference>
<reference evidence="3" key="1">
    <citation type="journal article" date="2022" name="Int. J. Mol. Sci.">
        <title>Draft Genome of Tanacetum Coccineum: Genomic Comparison of Closely Related Tanacetum-Family Plants.</title>
        <authorList>
            <person name="Yamashiro T."/>
            <person name="Shiraishi A."/>
            <person name="Nakayama K."/>
            <person name="Satake H."/>
        </authorList>
    </citation>
    <scope>NUCLEOTIDE SEQUENCE</scope>
</reference>
<dbReference type="InterPro" id="IPR036875">
    <property type="entry name" value="Znf_CCHC_sf"/>
</dbReference>